<dbReference type="EMBL" id="CM001889">
    <property type="protein sequence ID" value="EOY47431.1"/>
    <property type="molecule type" value="Genomic_DNA"/>
</dbReference>
<dbReference type="Proteomes" id="UP000014062">
    <property type="component" value="Chromosome"/>
</dbReference>
<evidence type="ECO:0000313" key="2">
    <source>
        <dbReference type="Proteomes" id="UP000014062"/>
    </source>
</evidence>
<evidence type="ECO:0000313" key="1">
    <source>
        <dbReference type="EMBL" id="EOY47431.1"/>
    </source>
</evidence>
<sequence>MSYHLGLYRFTDGEPAEPDRDAVRAVLSPVRAGQEKDDDGATEYWIRAADGSEAEIGVFAEFISVERPQVGDVWRIVIELADQLRAGVLLPDGTFLCPEEMRAHLPEGMESGSVFVPAVTLAAFEDAAGPFTEPLT</sequence>
<name>A0A7U9DNW7_STRLI</name>
<dbReference type="RefSeq" id="WP_003976422.1">
    <property type="nucleotide sequence ID" value="NZ_CM001889.1"/>
</dbReference>
<protein>
    <submittedName>
        <fullName evidence="1">Uncharacterized protein</fullName>
    </submittedName>
</protein>
<proteinExistence type="predicted"/>
<accession>A0A7U9DNW7</accession>
<organism evidence="1 2">
    <name type="scientific">Streptomyces lividans 1326</name>
    <dbReference type="NCBI Taxonomy" id="1200984"/>
    <lineage>
        <taxon>Bacteria</taxon>
        <taxon>Bacillati</taxon>
        <taxon>Actinomycetota</taxon>
        <taxon>Actinomycetes</taxon>
        <taxon>Kitasatosporales</taxon>
        <taxon>Streptomycetaceae</taxon>
        <taxon>Streptomyces</taxon>
    </lineage>
</organism>
<reference evidence="2" key="1">
    <citation type="journal article" date="2013" name="Genome Biol. Evol.">
        <title>The genome sequence of Streptomyces lividans 66 reveals a novel tRNA-dependent peptide biosynthetic system within a metal-related genomic island.</title>
        <authorList>
            <person name="Cruz-Morales P."/>
            <person name="Vijgenboom E."/>
            <person name="Iruegas-Bocardo F."/>
            <person name="Girard G."/>
            <person name="Yanez-Guerra L.A."/>
            <person name="Ramos-Aboites H.E."/>
            <person name="Pernodet J.L."/>
            <person name="Anne J."/>
            <person name="van Wezel G.P."/>
            <person name="Barona-Gomez F."/>
        </authorList>
    </citation>
    <scope>NUCLEOTIDE SEQUENCE [LARGE SCALE GENOMIC DNA]</scope>
    <source>
        <strain evidence="2">1326</strain>
    </source>
</reference>
<dbReference type="AlphaFoldDB" id="A0A7U9DNW7"/>
<gene>
    <name evidence="1" type="ORF">SLI_2716</name>
</gene>